<organism evidence="1 2">
    <name type="scientific">Aeromonas phage phiAS5</name>
    <dbReference type="NCBI Taxonomy" id="879630"/>
    <lineage>
        <taxon>Viruses</taxon>
        <taxon>Duplodnaviria</taxon>
        <taxon>Heunggongvirae</taxon>
        <taxon>Uroviricota</taxon>
        <taxon>Caudoviricetes</taxon>
        <taxon>Pantevenvirales</taxon>
        <taxon>Straboviridae</taxon>
        <taxon>Chrysonvirus</taxon>
        <taxon>Chrysonvirus as5</taxon>
    </lineage>
</organism>
<evidence type="ECO:0000313" key="1">
    <source>
        <dbReference type="EMBL" id="ADM79998.1"/>
    </source>
</evidence>
<name>E1A2Q2_9CAUD</name>
<proteinExistence type="predicted"/>
<evidence type="ECO:0000313" key="2">
    <source>
        <dbReference type="Proteomes" id="UP000002236"/>
    </source>
</evidence>
<sequence length="38" mass="4199">MTLYMCVSNTTQSLNAATPIKLDRSIWIPFIGGTPLML</sequence>
<protein>
    <submittedName>
        <fullName evidence="1">Uncharacterized protein</fullName>
    </submittedName>
</protein>
<dbReference type="EMBL" id="HM452126">
    <property type="protein sequence ID" value="ADM79998.1"/>
    <property type="molecule type" value="Genomic_DNA"/>
</dbReference>
<reference evidence="1 2" key="1">
    <citation type="journal article" date="2012" name="Vet. Microbiol.">
        <title>Complete genome sequence and characterization of a broad-host range T4-like bacteriophage phiAS5 infecting Aeromonas salmonicida subsp. salmonicida.</title>
        <authorList>
            <person name="Kim J.H."/>
            <person name="Son J.S."/>
            <person name="Choi Y.J."/>
            <person name="Choresca C.H.Jr."/>
            <person name="Shin S.P."/>
            <person name="Han J.E."/>
            <person name="Jun J.W."/>
            <person name="Park S.C."/>
        </authorList>
    </citation>
    <scope>NUCLEOTIDE SEQUENCE [LARGE SCALE GENOMIC DNA]</scope>
</reference>
<keyword evidence="2" id="KW-1185">Reference proteome</keyword>
<dbReference type="KEGG" id="vg:9861562"/>
<dbReference type="GeneID" id="9861562"/>
<dbReference type="RefSeq" id="YP_003969444.1">
    <property type="nucleotide sequence ID" value="NC_014636.1"/>
</dbReference>
<accession>E1A2Q2</accession>
<dbReference type="Proteomes" id="UP000002236">
    <property type="component" value="Segment"/>
</dbReference>
<gene>
    <name evidence="1" type="ORF">phiAS5_ORF0155</name>
</gene>